<dbReference type="EMBL" id="JBHFFA010000001">
    <property type="protein sequence ID" value="KAL2649691.1"/>
    <property type="molecule type" value="Genomic_DNA"/>
</dbReference>
<comment type="caution">
    <text evidence="2">The sequence shown here is derived from an EMBL/GenBank/DDBJ whole genome shotgun (WGS) entry which is preliminary data.</text>
</comment>
<proteinExistence type="predicted"/>
<feature type="domain" description="VIT" evidence="1">
    <location>
        <begin position="1"/>
        <end position="68"/>
    </location>
</feature>
<dbReference type="InterPro" id="IPR036465">
    <property type="entry name" value="vWFA_dom_sf"/>
</dbReference>
<dbReference type="PANTHER" id="PTHR45737:SF6">
    <property type="entry name" value="VON WILLEBRAND FACTOR A DOMAIN-CONTAINING PROTEIN 5A"/>
    <property type="match status" value="1"/>
</dbReference>
<dbReference type="Pfam" id="PF08487">
    <property type="entry name" value="VIT"/>
    <property type="match status" value="1"/>
</dbReference>
<gene>
    <name evidence="2" type="ORF">R1flu_017819</name>
</gene>
<dbReference type="AlphaFoldDB" id="A0ABD1ZFE0"/>
<dbReference type="SUPFAM" id="SSF53300">
    <property type="entry name" value="vWA-like"/>
    <property type="match status" value="1"/>
</dbReference>
<dbReference type="InterPro" id="IPR013694">
    <property type="entry name" value="VIT"/>
</dbReference>
<organism evidence="2 3">
    <name type="scientific">Riccia fluitans</name>
    <dbReference type="NCBI Taxonomy" id="41844"/>
    <lineage>
        <taxon>Eukaryota</taxon>
        <taxon>Viridiplantae</taxon>
        <taxon>Streptophyta</taxon>
        <taxon>Embryophyta</taxon>
        <taxon>Marchantiophyta</taxon>
        <taxon>Marchantiopsida</taxon>
        <taxon>Marchantiidae</taxon>
        <taxon>Marchantiales</taxon>
        <taxon>Ricciaceae</taxon>
        <taxon>Riccia</taxon>
    </lineage>
</organism>
<name>A0ABD1ZFE0_9MARC</name>
<evidence type="ECO:0000259" key="1">
    <source>
        <dbReference type="PROSITE" id="PS51468"/>
    </source>
</evidence>
<evidence type="ECO:0000313" key="2">
    <source>
        <dbReference type="EMBL" id="KAL2649691.1"/>
    </source>
</evidence>
<accession>A0ABD1ZFE0</accession>
<sequence length="273" mass="30056">MEFTCKIDGRTIQGVVRDKHKARKIYETAKKKGQQGALMVYNSPDVWSTKISTIPTLGKVKVEVTVISELKHDVQVDGIRFTLPTKIAPRYGQELENLPSGIPPDSRGIDITCAVTTTSHSDHEPAIPISSDLSWDGDPQYQGGLSGEFDPCKGYATLSQKDTALDKDFVLLIVSAAAGELQAILEMHPTIQNSRALLLSLVPKFNLSRTKPEIIFIADWSGSMEPQILQLKIALTVFLKSLPVGMKFNISSFGSDYKFLTKGYQSLIITENV</sequence>
<dbReference type="PANTHER" id="PTHR45737">
    <property type="entry name" value="VON WILLEBRAND FACTOR A DOMAIN-CONTAINING PROTEIN 5A"/>
    <property type="match status" value="1"/>
</dbReference>
<protein>
    <recommendedName>
        <fullName evidence="1">VIT domain-containing protein</fullName>
    </recommendedName>
</protein>
<dbReference type="Proteomes" id="UP001605036">
    <property type="component" value="Unassembled WGS sequence"/>
</dbReference>
<keyword evidence="3" id="KW-1185">Reference proteome</keyword>
<evidence type="ECO:0000313" key="3">
    <source>
        <dbReference type="Proteomes" id="UP001605036"/>
    </source>
</evidence>
<reference evidence="2 3" key="1">
    <citation type="submission" date="2024-09" db="EMBL/GenBank/DDBJ databases">
        <title>Chromosome-scale assembly of Riccia fluitans.</title>
        <authorList>
            <person name="Paukszto L."/>
            <person name="Sawicki J."/>
            <person name="Karawczyk K."/>
            <person name="Piernik-Szablinska J."/>
            <person name="Szczecinska M."/>
            <person name="Mazdziarz M."/>
        </authorList>
    </citation>
    <scope>NUCLEOTIDE SEQUENCE [LARGE SCALE GENOMIC DNA]</scope>
    <source>
        <strain evidence="2">Rf_01</strain>
        <tissue evidence="2">Aerial parts of the thallus</tissue>
    </source>
</reference>
<dbReference type="PROSITE" id="PS51468">
    <property type="entry name" value="VIT"/>
    <property type="match status" value="1"/>
</dbReference>